<reference evidence="2" key="2">
    <citation type="submission" date="2023-05" db="EMBL/GenBank/DDBJ databases">
        <authorList>
            <person name="Schelkunov M.I."/>
        </authorList>
    </citation>
    <scope>NUCLEOTIDE SEQUENCE</scope>
    <source>
        <strain evidence="2">Hsosn_3</strain>
        <tissue evidence="2">Leaf</tissue>
    </source>
</reference>
<dbReference type="PANTHER" id="PTHR31672">
    <property type="entry name" value="BNACNNG10540D PROTEIN"/>
    <property type="match status" value="1"/>
</dbReference>
<feature type="domain" description="F-box" evidence="1">
    <location>
        <begin position="15"/>
        <end position="54"/>
    </location>
</feature>
<dbReference type="Pfam" id="PF07734">
    <property type="entry name" value="FBA_1"/>
    <property type="match status" value="1"/>
</dbReference>
<comment type="caution">
    <text evidence="2">The sequence shown here is derived from an EMBL/GenBank/DDBJ whole genome shotgun (WGS) entry which is preliminary data.</text>
</comment>
<dbReference type="Gene3D" id="1.20.1280.50">
    <property type="match status" value="1"/>
</dbReference>
<dbReference type="SUPFAM" id="SSF50965">
    <property type="entry name" value="Galactose oxidase, central domain"/>
    <property type="match status" value="1"/>
</dbReference>
<dbReference type="CDD" id="cd22157">
    <property type="entry name" value="F-box_AtFBW1-like"/>
    <property type="match status" value="1"/>
</dbReference>
<dbReference type="InterPro" id="IPR036047">
    <property type="entry name" value="F-box-like_dom_sf"/>
</dbReference>
<gene>
    <name evidence="2" type="ORF">POM88_033018</name>
</gene>
<dbReference type="PANTHER" id="PTHR31672:SF13">
    <property type="entry name" value="F-BOX PROTEIN CPR30-LIKE"/>
    <property type="match status" value="1"/>
</dbReference>
<sequence>MADSFKKRRIMSDFTSQDILMEILKRLPIKYLLRCMCVEKSWYRLIQSPYFIDLHFHHKENKDKYLFFQDRNHSKFFLRVDDKQCNKHQPGLRLPRGPKDRERGLYTNKIHGICRGLICFSVENLNSSEQHRIYLWNPAIRIFEILPKSPDPPRRHKNYTDFFAFGYFQKINDYKVIKFQCYYLILGKDPPAPTVYIYSLSTNSWKTVGKDNVAQFSNYRELYNSVIVNGVAYWVGIKDPFMQVIVCFDIENEKIQEIMLPPEYALDRYNGHISSFNLVQRSDEVLLSAAYMNYGAKTSCILDIFALENDGVDVVCTKKVSIDLNKVGRNWWPIGFRYNGEIILFNYHYTQGGFLSYDHEKEVATEILDNSWDLWYYADIYTPDNPAYYYNSGMFDPFDAGEEHMQFMYVNSFEESLVLLGNEL</sequence>
<dbReference type="NCBIfam" id="TIGR01640">
    <property type="entry name" value="F_box_assoc_1"/>
    <property type="match status" value="1"/>
</dbReference>
<dbReference type="SMART" id="SM00256">
    <property type="entry name" value="FBOX"/>
    <property type="match status" value="1"/>
</dbReference>
<protein>
    <submittedName>
        <fullName evidence="2">F-box domain-containing protein</fullName>
    </submittedName>
</protein>
<accession>A0AAD8I3E2</accession>
<dbReference type="InterPro" id="IPR006527">
    <property type="entry name" value="F-box-assoc_dom_typ1"/>
</dbReference>
<evidence type="ECO:0000259" key="1">
    <source>
        <dbReference type="SMART" id="SM00256"/>
    </source>
</evidence>
<dbReference type="EMBL" id="JAUIZM010000007">
    <property type="protein sequence ID" value="KAK1376825.1"/>
    <property type="molecule type" value="Genomic_DNA"/>
</dbReference>
<organism evidence="2 3">
    <name type="scientific">Heracleum sosnowskyi</name>
    <dbReference type="NCBI Taxonomy" id="360622"/>
    <lineage>
        <taxon>Eukaryota</taxon>
        <taxon>Viridiplantae</taxon>
        <taxon>Streptophyta</taxon>
        <taxon>Embryophyta</taxon>
        <taxon>Tracheophyta</taxon>
        <taxon>Spermatophyta</taxon>
        <taxon>Magnoliopsida</taxon>
        <taxon>eudicotyledons</taxon>
        <taxon>Gunneridae</taxon>
        <taxon>Pentapetalae</taxon>
        <taxon>asterids</taxon>
        <taxon>campanulids</taxon>
        <taxon>Apiales</taxon>
        <taxon>Apiaceae</taxon>
        <taxon>Apioideae</taxon>
        <taxon>apioid superclade</taxon>
        <taxon>Tordylieae</taxon>
        <taxon>Tordyliinae</taxon>
        <taxon>Heracleum</taxon>
    </lineage>
</organism>
<name>A0AAD8I3E2_9APIA</name>
<dbReference type="InterPro" id="IPR001810">
    <property type="entry name" value="F-box_dom"/>
</dbReference>
<evidence type="ECO:0000313" key="2">
    <source>
        <dbReference type="EMBL" id="KAK1376825.1"/>
    </source>
</evidence>
<dbReference type="InterPro" id="IPR050796">
    <property type="entry name" value="SCF_F-box_component"/>
</dbReference>
<dbReference type="AlphaFoldDB" id="A0AAD8I3E2"/>
<dbReference type="InterPro" id="IPR017451">
    <property type="entry name" value="F-box-assoc_interact_dom"/>
</dbReference>
<dbReference type="SUPFAM" id="SSF81383">
    <property type="entry name" value="F-box domain"/>
    <property type="match status" value="1"/>
</dbReference>
<evidence type="ECO:0000313" key="3">
    <source>
        <dbReference type="Proteomes" id="UP001237642"/>
    </source>
</evidence>
<keyword evidence="3" id="KW-1185">Reference proteome</keyword>
<dbReference type="Proteomes" id="UP001237642">
    <property type="component" value="Unassembled WGS sequence"/>
</dbReference>
<dbReference type="Pfam" id="PF00646">
    <property type="entry name" value="F-box"/>
    <property type="match status" value="1"/>
</dbReference>
<reference evidence="2" key="1">
    <citation type="submission" date="2023-02" db="EMBL/GenBank/DDBJ databases">
        <title>Genome of toxic invasive species Heracleum sosnowskyi carries increased number of genes despite the absence of recent whole-genome duplications.</title>
        <authorList>
            <person name="Schelkunov M."/>
            <person name="Shtratnikova V."/>
            <person name="Makarenko M."/>
            <person name="Klepikova A."/>
            <person name="Omelchenko D."/>
            <person name="Novikova G."/>
            <person name="Obukhova E."/>
            <person name="Bogdanov V."/>
            <person name="Penin A."/>
            <person name="Logacheva M."/>
        </authorList>
    </citation>
    <scope>NUCLEOTIDE SEQUENCE</scope>
    <source>
        <strain evidence="2">Hsosn_3</strain>
        <tissue evidence="2">Leaf</tissue>
    </source>
</reference>
<dbReference type="InterPro" id="IPR011043">
    <property type="entry name" value="Gal_Oxase/kelch_b-propeller"/>
</dbReference>
<proteinExistence type="predicted"/>